<dbReference type="SUPFAM" id="SSF103473">
    <property type="entry name" value="MFS general substrate transporter"/>
    <property type="match status" value="1"/>
</dbReference>
<feature type="transmembrane region" description="Helical" evidence="6">
    <location>
        <begin position="325"/>
        <end position="346"/>
    </location>
</feature>
<sequence>MSTPKVAYSVRRAYLIWAAATAAYVVAVVQRTSLGVSGLEAAERFGASAAILSLFTVTQLVVYSGSQIPVGVLLDRFGARRLIAIGALMMAAGQFGMAFADSVELAIFARVLIGAGDATTFVSVLKLIAAWFPPKQAPLLGQITGQIAQVGQIISAVPFVIVLRNLEWSWAFTILGFAGILAALWVFAWVRDRPSDPQVLSSRPASTPRAVDMVPSSPDESAFKGALKASGSWLGFWSHMLTAFSFNVFIFLWGYPFLLLGQNLSQSQASLLFTWLTLSAMVAGPLIGMFCARHPLRRSWLVLAVTCGMLTGWLLVLVPTTPRPLWVLFIFVTLIGVGGPASLIGLDYARTSNPAERFGVSSGLANMGGFIAAFVCILAIGMVLDQIRPDGNYTLADFRVAFSVMAVPFVVALFFLLLTRRGTRKEFAQRGIEIQPIKQAWKNYRNNE</sequence>
<feature type="transmembrane region" description="Helical" evidence="6">
    <location>
        <begin position="12"/>
        <end position="29"/>
    </location>
</feature>
<feature type="transmembrane region" description="Helical" evidence="6">
    <location>
        <begin position="233"/>
        <end position="253"/>
    </location>
</feature>
<keyword evidence="5 6" id="KW-0472">Membrane</keyword>
<feature type="transmembrane region" description="Helical" evidence="6">
    <location>
        <begin position="168"/>
        <end position="190"/>
    </location>
</feature>
<feature type="transmembrane region" description="Helical" evidence="6">
    <location>
        <begin position="82"/>
        <end position="100"/>
    </location>
</feature>
<proteinExistence type="predicted"/>
<feature type="transmembrane region" description="Helical" evidence="6">
    <location>
        <begin position="49"/>
        <end position="70"/>
    </location>
</feature>
<dbReference type="PANTHER" id="PTHR43124">
    <property type="entry name" value="PURINE EFFLUX PUMP PBUE"/>
    <property type="match status" value="1"/>
</dbReference>
<dbReference type="EMBL" id="CP146203">
    <property type="protein sequence ID" value="XBH20972.1"/>
    <property type="molecule type" value="Genomic_DNA"/>
</dbReference>
<dbReference type="PANTHER" id="PTHR43124:SF3">
    <property type="entry name" value="CHLORAMPHENICOL EFFLUX PUMP RV0191"/>
    <property type="match status" value="1"/>
</dbReference>
<feature type="transmembrane region" description="Helical" evidence="6">
    <location>
        <begin position="299"/>
        <end position="319"/>
    </location>
</feature>
<evidence type="ECO:0000256" key="4">
    <source>
        <dbReference type="ARBA" id="ARBA00022989"/>
    </source>
</evidence>
<evidence type="ECO:0000256" key="3">
    <source>
        <dbReference type="ARBA" id="ARBA00022692"/>
    </source>
</evidence>
<dbReference type="Pfam" id="PF07690">
    <property type="entry name" value="MFS_1"/>
    <property type="match status" value="1"/>
</dbReference>
<evidence type="ECO:0000259" key="7">
    <source>
        <dbReference type="PROSITE" id="PS50850"/>
    </source>
</evidence>
<dbReference type="InterPro" id="IPR011701">
    <property type="entry name" value="MFS"/>
</dbReference>
<dbReference type="InterPro" id="IPR036259">
    <property type="entry name" value="MFS_trans_sf"/>
</dbReference>
<keyword evidence="2" id="KW-1003">Cell membrane</keyword>
<evidence type="ECO:0000256" key="6">
    <source>
        <dbReference type="SAM" id="Phobius"/>
    </source>
</evidence>
<gene>
    <name evidence="8" type="ORF">V5R04_12205</name>
</gene>
<protein>
    <submittedName>
        <fullName evidence="8">MFS transporter</fullName>
    </submittedName>
</protein>
<comment type="subcellular location">
    <subcellularLocation>
        <location evidence="1">Cell membrane</location>
        <topology evidence="1">Multi-pass membrane protein</topology>
    </subcellularLocation>
</comment>
<reference evidence="8" key="1">
    <citation type="submission" date="2024-02" db="EMBL/GenBank/DDBJ databases">
        <title>Tomenella chthoni gen. nov. sp. nov., a member of the family Jonesiaceae isolated from bat guano.</title>
        <authorList>
            <person name="Miller S.L."/>
            <person name="King J."/>
            <person name="Sankaranarayanan K."/>
            <person name="Lawson P.A."/>
        </authorList>
    </citation>
    <scope>NUCLEOTIDE SEQUENCE</scope>
    <source>
        <strain evidence="8">BS-20</strain>
    </source>
</reference>
<name>A0AAU7DVC4_9MICO</name>
<dbReference type="Gene3D" id="1.20.1250.20">
    <property type="entry name" value="MFS general substrate transporter like domains"/>
    <property type="match status" value="2"/>
</dbReference>
<dbReference type="AlphaFoldDB" id="A0AAU7DVC4"/>
<organism evidence="8">
    <name type="scientific">Jonesiaceae bacterium BS-20</name>
    <dbReference type="NCBI Taxonomy" id="3120821"/>
    <lineage>
        <taxon>Bacteria</taxon>
        <taxon>Bacillati</taxon>
        <taxon>Actinomycetota</taxon>
        <taxon>Actinomycetes</taxon>
        <taxon>Micrococcales</taxon>
        <taxon>Jonesiaceae</taxon>
    </lineage>
</organism>
<dbReference type="CDD" id="cd06174">
    <property type="entry name" value="MFS"/>
    <property type="match status" value="1"/>
</dbReference>
<evidence type="ECO:0000256" key="1">
    <source>
        <dbReference type="ARBA" id="ARBA00004651"/>
    </source>
</evidence>
<feature type="transmembrane region" description="Helical" evidence="6">
    <location>
        <begin position="273"/>
        <end position="292"/>
    </location>
</feature>
<evidence type="ECO:0000256" key="5">
    <source>
        <dbReference type="ARBA" id="ARBA00023136"/>
    </source>
</evidence>
<dbReference type="PROSITE" id="PS50850">
    <property type="entry name" value="MFS"/>
    <property type="match status" value="1"/>
</dbReference>
<feature type="transmembrane region" description="Helical" evidence="6">
    <location>
        <begin position="400"/>
        <end position="418"/>
    </location>
</feature>
<feature type="transmembrane region" description="Helical" evidence="6">
    <location>
        <begin position="358"/>
        <end position="380"/>
    </location>
</feature>
<evidence type="ECO:0000313" key="8">
    <source>
        <dbReference type="EMBL" id="XBH20972.1"/>
    </source>
</evidence>
<accession>A0AAU7DVC4</accession>
<dbReference type="GO" id="GO:0022857">
    <property type="term" value="F:transmembrane transporter activity"/>
    <property type="evidence" value="ECO:0007669"/>
    <property type="project" value="InterPro"/>
</dbReference>
<feature type="domain" description="Major facilitator superfamily (MFS) profile" evidence="7">
    <location>
        <begin position="16"/>
        <end position="424"/>
    </location>
</feature>
<dbReference type="InterPro" id="IPR020846">
    <property type="entry name" value="MFS_dom"/>
</dbReference>
<evidence type="ECO:0000256" key="2">
    <source>
        <dbReference type="ARBA" id="ARBA00022475"/>
    </source>
</evidence>
<dbReference type="GO" id="GO:0005886">
    <property type="term" value="C:plasma membrane"/>
    <property type="evidence" value="ECO:0007669"/>
    <property type="project" value="UniProtKB-SubCell"/>
</dbReference>
<keyword evidence="4 6" id="KW-1133">Transmembrane helix</keyword>
<dbReference type="InterPro" id="IPR050189">
    <property type="entry name" value="MFS_Efflux_Transporters"/>
</dbReference>
<keyword evidence="3 6" id="KW-0812">Transmembrane</keyword>